<feature type="transmembrane region" description="Helical" evidence="1">
    <location>
        <begin position="186"/>
        <end position="206"/>
    </location>
</feature>
<organism evidence="3 4">
    <name type="scientific">Roseateles koreensis</name>
    <dbReference type="NCBI Taxonomy" id="2987526"/>
    <lineage>
        <taxon>Bacteria</taxon>
        <taxon>Pseudomonadati</taxon>
        <taxon>Pseudomonadota</taxon>
        <taxon>Betaproteobacteria</taxon>
        <taxon>Burkholderiales</taxon>
        <taxon>Sphaerotilaceae</taxon>
        <taxon>Roseateles</taxon>
    </lineage>
</organism>
<feature type="transmembrane region" description="Helical" evidence="1">
    <location>
        <begin position="329"/>
        <end position="350"/>
    </location>
</feature>
<feature type="transmembrane region" description="Helical" evidence="1">
    <location>
        <begin position="95"/>
        <end position="113"/>
    </location>
</feature>
<evidence type="ECO:0000313" key="4">
    <source>
        <dbReference type="Proteomes" id="UP001219862"/>
    </source>
</evidence>
<dbReference type="PANTHER" id="PTHR11161">
    <property type="entry name" value="O-ACYLTRANSFERASE"/>
    <property type="match status" value="1"/>
</dbReference>
<dbReference type="Pfam" id="PF01757">
    <property type="entry name" value="Acyl_transf_3"/>
    <property type="match status" value="1"/>
</dbReference>
<evidence type="ECO:0000313" key="3">
    <source>
        <dbReference type="EMBL" id="MDC8784864.1"/>
    </source>
</evidence>
<dbReference type="Proteomes" id="UP001219862">
    <property type="component" value="Unassembled WGS sequence"/>
</dbReference>
<keyword evidence="1" id="KW-1133">Transmembrane helix</keyword>
<sequence>MSFHVQKSRLLHVDLLKAAAAQMIVLHHLSAYGPIAQAVESWLPHLMQALYHYGRLAVQVFLVVGGFLSARALSSRGQPLDASVPTLLWRRYRRLVLPFMAAVLLTLACSLLVEPWLPELTPQSVSFQQLLAHGLLLQDVLGFESLTVGAWYVAMDLQLFATLLALLWVARSLLPARGLGQGRRLLRILMAPLLVLALCMASLFVFNRDASLDAWALYFFGAYGLGALVHWFGLSPQRRLGLGLMTCLVVAALALEFRERAALALLTALALAWWQRRHELGLPALRRGGALVAQLGNHSYALFLVHFPVCLLINAVFAHQGLSSAGAGLAFLLAAWALSNLAAMAFYRWVEVPSGRLRLVHLLPRLTTS</sequence>
<feature type="transmembrane region" description="Helical" evidence="1">
    <location>
        <begin position="212"/>
        <end position="232"/>
    </location>
</feature>
<feature type="transmembrane region" description="Helical" evidence="1">
    <location>
        <begin position="150"/>
        <end position="174"/>
    </location>
</feature>
<name>A0ABT5KPN2_9BURK</name>
<keyword evidence="1" id="KW-0812">Transmembrane</keyword>
<dbReference type="RefSeq" id="WP_273595987.1">
    <property type="nucleotide sequence ID" value="NZ_JAQQXS010000005.1"/>
</dbReference>
<reference evidence="3 4" key="1">
    <citation type="submission" date="2022-10" db="EMBL/GenBank/DDBJ databases">
        <title>paucibacter sp. hw8 Genome sequencing.</title>
        <authorList>
            <person name="Park S."/>
        </authorList>
    </citation>
    <scope>NUCLEOTIDE SEQUENCE [LARGE SCALE GENOMIC DNA]</scope>
    <source>
        <strain evidence="4">hw8</strain>
    </source>
</reference>
<protein>
    <submittedName>
        <fullName evidence="3">Acyltransferase family protein</fullName>
    </submittedName>
</protein>
<evidence type="ECO:0000256" key="1">
    <source>
        <dbReference type="SAM" id="Phobius"/>
    </source>
</evidence>
<keyword evidence="1" id="KW-0472">Membrane</keyword>
<evidence type="ECO:0000259" key="2">
    <source>
        <dbReference type="Pfam" id="PF01757"/>
    </source>
</evidence>
<dbReference type="InterPro" id="IPR052728">
    <property type="entry name" value="O2_lipid_transport_reg"/>
</dbReference>
<keyword evidence="4" id="KW-1185">Reference proteome</keyword>
<dbReference type="EMBL" id="JAQQXS010000005">
    <property type="protein sequence ID" value="MDC8784864.1"/>
    <property type="molecule type" value="Genomic_DNA"/>
</dbReference>
<gene>
    <name evidence="3" type="ORF">PRZ01_06645</name>
</gene>
<comment type="caution">
    <text evidence="3">The sequence shown here is derived from an EMBL/GenBank/DDBJ whole genome shotgun (WGS) entry which is preliminary data.</text>
</comment>
<dbReference type="InterPro" id="IPR002656">
    <property type="entry name" value="Acyl_transf_3_dom"/>
</dbReference>
<feature type="domain" description="Acyltransferase 3" evidence="2">
    <location>
        <begin position="13"/>
        <end position="335"/>
    </location>
</feature>
<keyword evidence="3" id="KW-0012">Acyltransferase</keyword>
<feature type="transmembrane region" description="Helical" evidence="1">
    <location>
        <begin position="297"/>
        <end position="317"/>
    </location>
</feature>
<dbReference type="GO" id="GO:0016746">
    <property type="term" value="F:acyltransferase activity"/>
    <property type="evidence" value="ECO:0007669"/>
    <property type="project" value="UniProtKB-KW"/>
</dbReference>
<proteinExistence type="predicted"/>
<dbReference type="PANTHER" id="PTHR11161:SF0">
    <property type="entry name" value="O-ACYLTRANSFERASE LIKE PROTEIN"/>
    <property type="match status" value="1"/>
</dbReference>
<accession>A0ABT5KPN2</accession>
<keyword evidence="3" id="KW-0808">Transferase</keyword>